<dbReference type="Pfam" id="PF00338">
    <property type="entry name" value="Ribosomal_S10"/>
    <property type="match status" value="1"/>
</dbReference>
<comment type="similarity">
    <text evidence="1">Belongs to the universal ribosomal protein uS10 family.</text>
</comment>
<evidence type="ECO:0000256" key="5">
    <source>
        <dbReference type="ARBA" id="ARBA00042916"/>
    </source>
</evidence>
<keyword evidence="8" id="KW-1185">Reference proteome</keyword>
<evidence type="ECO:0000313" key="7">
    <source>
        <dbReference type="EMBL" id="WBW72518.1"/>
    </source>
</evidence>
<dbReference type="GO" id="GO:0006412">
    <property type="term" value="P:translation"/>
    <property type="evidence" value="ECO:0007669"/>
    <property type="project" value="InterPro"/>
</dbReference>
<dbReference type="FunFam" id="3.30.70.600:FF:000003">
    <property type="entry name" value="30S ribosomal protein S10"/>
    <property type="match status" value="1"/>
</dbReference>
<accession>A0AAE9WD64</accession>
<dbReference type="RefSeq" id="XP_056036761.1">
    <property type="nucleotide sequence ID" value="XM_056179347.1"/>
</dbReference>
<name>A0AAE9WD64_9SCHI</name>
<dbReference type="GO" id="GO:0003735">
    <property type="term" value="F:structural constituent of ribosome"/>
    <property type="evidence" value="ECO:0007669"/>
    <property type="project" value="InterPro"/>
</dbReference>
<organism evidence="7 8">
    <name type="scientific">Schizosaccharomyces osmophilus</name>
    <dbReference type="NCBI Taxonomy" id="2545709"/>
    <lineage>
        <taxon>Eukaryota</taxon>
        <taxon>Fungi</taxon>
        <taxon>Dikarya</taxon>
        <taxon>Ascomycota</taxon>
        <taxon>Taphrinomycotina</taxon>
        <taxon>Schizosaccharomycetes</taxon>
        <taxon>Schizosaccharomycetales</taxon>
        <taxon>Schizosaccharomycetaceae</taxon>
        <taxon>Schizosaccharomyces</taxon>
    </lineage>
</organism>
<dbReference type="InterPro" id="IPR001848">
    <property type="entry name" value="Ribosomal_uS10"/>
</dbReference>
<dbReference type="HAMAP" id="MF_00508">
    <property type="entry name" value="Ribosomal_uS10"/>
    <property type="match status" value="1"/>
</dbReference>
<proteinExistence type="inferred from homology"/>
<protein>
    <recommendedName>
        <fullName evidence="4">Small ribosomal subunit protein uS10m</fullName>
    </recommendedName>
    <alternativeName>
        <fullName evidence="5">37S ribosomal protein S10, mitochondrial</fullName>
    </alternativeName>
</protein>
<dbReference type="Gene3D" id="3.30.70.600">
    <property type="entry name" value="Ribosomal protein S10 domain"/>
    <property type="match status" value="1"/>
</dbReference>
<evidence type="ECO:0000313" key="8">
    <source>
        <dbReference type="Proteomes" id="UP001212411"/>
    </source>
</evidence>
<dbReference type="KEGG" id="som:SOMG_00553"/>
<evidence type="ECO:0000256" key="2">
    <source>
        <dbReference type="ARBA" id="ARBA00022980"/>
    </source>
</evidence>
<dbReference type="PRINTS" id="PR00971">
    <property type="entry name" value="RIBOSOMALS10"/>
</dbReference>
<dbReference type="SMART" id="SM01403">
    <property type="entry name" value="Ribosomal_S10"/>
    <property type="match status" value="1"/>
</dbReference>
<dbReference type="GO" id="GO:1990904">
    <property type="term" value="C:ribonucleoprotein complex"/>
    <property type="evidence" value="ECO:0007669"/>
    <property type="project" value="UniProtKB-KW"/>
</dbReference>
<dbReference type="SUPFAM" id="SSF54999">
    <property type="entry name" value="Ribosomal protein S10"/>
    <property type="match status" value="1"/>
</dbReference>
<sequence length="227" mass="26401">MFKRFFHTGLRLAEQSTPSGSPLFSKPLKPLSERAALAENPYFRELPPNVAAVYLSPLKWKASENDDLVATLRIKSYETNELDFYSDFICRAAYYMKIPMRGPRPLPKRVESWTLLRSPFVHKGSQENFERITHTRLFKLYNINPFQLETFLAYVRKNNMPSLTLEAKLVEYEDLEVAARIRSLLPAEEQGAWKDTKDLDRIKLHADELLQSDPVYQNLMKGDSKKK</sequence>
<dbReference type="InterPro" id="IPR027486">
    <property type="entry name" value="Ribosomal_uS10_dom"/>
</dbReference>
<keyword evidence="3" id="KW-0687">Ribonucleoprotein</keyword>
<keyword evidence="2 7" id="KW-0689">Ribosomal protein</keyword>
<dbReference type="Proteomes" id="UP001212411">
    <property type="component" value="Chromosome 1"/>
</dbReference>
<dbReference type="PANTHER" id="PTHR11700">
    <property type="entry name" value="30S RIBOSOMAL PROTEIN S10 FAMILY MEMBER"/>
    <property type="match status" value="1"/>
</dbReference>
<dbReference type="NCBIfam" id="TIGR01049">
    <property type="entry name" value="rpsJ_bact"/>
    <property type="match status" value="1"/>
</dbReference>
<evidence type="ECO:0000256" key="3">
    <source>
        <dbReference type="ARBA" id="ARBA00023274"/>
    </source>
</evidence>
<dbReference type="EMBL" id="CP115611">
    <property type="protein sequence ID" value="WBW72518.1"/>
    <property type="molecule type" value="Genomic_DNA"/>
</dbReference>
<dbReference type="InterPro" id="IPR036838">
    <property type="entry name" value="Ribosomal_uS10_dom_sf"/>
</dbReference>
<reference evidence="7 8" key="1">
    <citation type="journal article" date="2023" name="G3 (Bethesda)">
        <title>A high-quality reference genome for the fission yeast Schizosaccharomyces osmophilus.</title>
        <authorList>
            <person name="Jia G.S."/>
            <person name="Zhang W.C."/>
            <person name="Liang Y."/>
            <person name="Liu X.H."/>
            <person name="Rhind N."/>
            <person name="Pidoux A."/>
            <person name="Brysch-Herzberg M."/>
            <person name="Du L.L."/>
        </authorList>
    </citation>
    <scope>NUCLEOTIDE SEQUENCE [LARGE SCALE GENOMIC DNA]</scope>
    <source>
        <strain evidence="7 8">CBS 15793</strain>
    </source>
</reference>
<evidence type="ECO:0000256" key="1">
    <source>
        <dbReference type="ARBA" id="ARBA00007102"/>
    </source>
</evidence>
<evidence type="ECO:0000256" key="4">
    <source>
        <dbReference type="ARBA" id="ARBA00035261"/>
    </source>
</evidence>
<dbReference type="GeneID" id="80874036"/>
<gene>
    <name evidence="7" type="primary">rsm10</name>
    <name evidence="7" type="ORF">SOMG_00553</name>
</gene>
<dbReference type="GO" id="GO:0005840">
    <property type="term" value="C:ribosome"/>
    <property type="evidence" value="ECO:0007669"/>
    <property type="project" value="UniProtKB-KW"/>
</dbReference>
<feature type="domain" description="Small ribosomal subunit protein uS10" evidence="6">
    <location>
        <begin position="71"/>
        <end position="168"/>
    </location>
</feature>
<evidence type="ECO:0000259" key="6">
    <source>
        <dbReference type="SMART" id="SM01403"/>
    </source>
</evidence>
<dbReference type="AlphaFoldDB" id="A0AAE9WD64"/>